<dbReference type="AlphaFoldDB" id="A0A7G9YD63"/>
<sequence length="62" mass="6898">MKSTQNVYDTLKDGLIGNITTKSTGDEFFKLMSPRSQQKAILELFQSENIVGKGYVKSIGIK</sequence>
<name>A0A7G9YD63_9EURY</name>
<dbReference type="EMBL" id="MT631162">
    <property type="protein sequence ID" value="QNO45947.1"/>
    <property type="molecule type" value="Genomic_DNA"/>
</dbReference>
<organism evidence="1">
    <name type="scientific">Candidatus Methanogaster sp. ANME-2c ERB4</name>
    <dbReference type="NCBI Taxonomy" id="2759911"/>
    <lineage>
        <taxon>Archaea</taxon>
        <taxon>Methanobacteriati</taxon>
        <taxon>Methanobacteriota</taxon>
        <taxon>Stenosarchaea group</taxon>
        <taxon>Methanomicrobia</taxon>
        <taxon>Methanosarcinales</taxon>
        <taxon>ANME-2 cluster</taxon>
        <taxon>Candidatus Methanogasteraceae</taxon>
        <taxon>Candidatus Methanogaster</taxon>
    </lineage>
</organism>
<evidence type="ECO:0000313" key="1">
    <source>
        <dbReference type="EMBL" id="QNO45947.1"/>
    </source>
</evidence>
<reference evidence="1" key="1">
    <citation type="submission" date="2020-06" db="EMBL/GenBank/DDBJ databases">
        <title>Unique genomic features of the anaerobic methanotrophic archaea.</title>
        <authorList>
            <person name="Chadwick G.L."/>
            <person name="Skennerton C.T."/>
            <person name="Laso-Perez R."/>
            <person name="Leu A.O."/>
            <person name="Speth D.R."/>
            <person name="Yu H."/>
            <person name="Morgan-Lang C."/>
            <person name="Hatzenpichler R."/>
            <person name="Goudeau D."/>
            <person name="Malmstrom R."/>
            <person name="Brazelton W.J."/>
            <person name="Woyke T."/>
            <person name="Hallam S.J."/>
            <person name="Tyson G.W."/>
            <person name="Wegener G."/>
            <person name="Boetius A."/>
            <person name="Orphan V."/>
        </authorList>
    </citation>
    <scope>NUCLEOTIDE SEQUENCE</scope>
</reference>
<proteinExistence type="predicted"/>
<protein>
    <submittedName>
        <fullName evidence="1">Uncharacterized protein</fullName>
    </submittedName>
</protein>
<accession>A0A7G9YD63</accession>
<gene>
    <name evidence="1" type="ORF">DMJHIOCL_00026</name>
</gene>